<evidence type="ECO:0000256" key="1">
    <source>
        <dbReference type="ARBA" id="ARBA00022729"/>
    </source>
</evidence>
<keyword evidence="1" id="KW-0732">Signal</keyword>
<dbReference type="NCBIfam" id="TIGR04183">
    <property type="entry name" value="Por_Secre_tail"/>
    <property type="match status" value="1"/>
</dbReference>
<reference evidence="3 4" key="1">
    <citation type="submission" date="2020-02" db="EMBL/GenBank/DDBJ databases">
        <title>Out from the shadows clarifying the taxonomy of the family Cryomorphaceae and related taxa by utilizing the GTDB taxonomic framework.</title>
        <authorList>
            <person name="Bowman J.P."/>
        </authorList>
    </citation>
    <scope>NUCLEOTIDE SEQUENCE [LARGE SCALE GENOMIC DNA]</scope>
    <source>
        <strain evidence="3 4">QSSC 1-22</strain>
    </source>
</reference>
<dbReference type="Proteomes" id="UP000486602">
    <property type="component" value="Unassembled WGS sequence"/>
</dbReference>
<keyword evidence="4" id="KW-1185">Reference proteome</keyword>
<dbReference type="RefSeq" id="WP_163285686.1">
    <property type="nucleotide sequence ID" value="NZ_JAAGVY010000023.1"/>
</dbReference>
<dbReference type="Pfam" id="PF18962">
    <property type="entry name" value="Por_Secre_tail"/>
    <property type="match status" value="1"/>
</dbReference>
<evidence type="ECO:0000313" key="3">
    <source>
        <dbReference type="EMBL" id="NEN24293.1"/>
    </source>
</evidence>
<dbReference type="AlphaFoldDB" id="A0A7K3WRJ2"/>
<dbReference type="InterPro" id="IPR026444">
    <property type="entry name" value="Secre_tail"/>
</dbReference>
<gene>
    <name evidence="3" type="ORF">G3O08_12340</name>
</gene>
<name>A0A7K3WRJ2_9FLAO</name>
<proteinExistence type="predicted"/>
<feature type="domain" description="Secretion system C-terminal sorting" evidence="2">
    <location>
        <begin position="805"/>
        <end position="881"/>
    </location>
</feature>
<sequence length="883" mass="94677">MERNLQLNLRSTSLKFVLLVLLGMVSMQGSAQTVIENGKLRFGNGSQNSVNATGNLQQPFYYSVQHSSWRRLTFSNISLNETIAFGGDGTDDWNTQGTRISDCALTNQIVNTSGFEYITGTSGAGSGQIISTGTLSADGRVLEVENTYTIASSCFITIKTKITNIGSVSAPNLRYWIGTRDDYVGGIDEPLKERGNLEGGNFALIANATDQAKAIRIKTAQEGVLFFSTSDRTQTIINNCCSWDNVLYQNPSSAPISVTNDGSYGIYVRMNDLAPEESDEFIWYYAAANLTDLDALISQVAVAAGGLGNVTCNSAVYEAQSNVQGTGYLMTVPDGAVAPDAEQIKAGVAYGGVTPISALSQAMTTDSTYVFSISGLLPNTTYKTYFVLEDTNAVFMNVTNADITTAGNPEITFTVTDANCINSSDGVLTASATNGTAPFVFHWTDGPADATYSNLNAGDYEVLATDANNCQATATTTITVLDTIKPDFFLESIELELNDEGVSFLSQNMVLPYASDNCAIAEVEIQTQSYSCESLQEGTSTQILVTDIYGNSAQKTLLVNVVDRSYPEIEVMDIEIELNHDGMAVLTSEMLDMRERDNCGIVSHTLSKTQFSCEDLGSSIIVMTVSDFSGNASSTSFSVSVVDKMAPQIIQPEPIQMCEGILESVSIIVSDNCSAQLEQIDGPVPGYFLTQGEYALTYLATDASGNEASVSVELLVFANPLVNLGDDIEATEGTMVTLTAGDDAGATYLWSTGETDNEIMVEVTESTTISVQVYSETGCMDEDKIFIELLNPLGVDDIEKGGIQVYPNPTADYLNIVPTGADNLEGVAIRIFNMNGKMVYAQGSGSFIKGQPSVLDLSNLSKGVYVLSLQSDYINATQRIVKQ</sequence>
<dbReference type="Gene3D" id="2.60.40.740">
    <property type="match status" value="1"/>
</dbReference>
<evidence type="ECO:0000313" key="4">
    <source>
        <dbReference type="Proteomes" id="UP000486602"/>
    </source>
</evidence>
<accession>A0A7K3WRJ2</accession>
<protein>
    <submittedName>
        <fullName evidence="3">T9SS type A sorting domain-containing protein</fullName>
    </submittedName>
</protein>
<dbReference type="EMBL" id="JAAGVY010000023">
    <property type="protein sequence ID" value="NEN24293.1"/>
    <property type="molecule type" value="Genomic_DNA"/>
</dbReference>
<evidence type="ECO:0000259" key="2">
    <source>
        <dbReference type="Pfam" id="PF18962"/>
    </source>
</evidence>
<organism evidence="3 4">
    <name type="scientific">Cryomorpha ignava</name>
    <dbReference type="NCBI Taxonomy" id="101383"/>
    <lineage>
        <taxon>Bacteria</taxon>
        <taxon>Pseudomonadati</taxon>
        <taxon>Bacteroidota</taxon>
        <taxon>Flavobacteriia</taxon>
        <taxon>Flavobacteriales</taxon>
        <taxon>Cryomorphaceae</taxon>
        <taxon>Cryomorpha</taxon>
    </lineage>
</organism>
<comment type="caution">
    <text evidence="3">The sequence shown here is derived from an EMBL/GenBank/DDBJ whole genome shotgun (WGS) entry which is preliminary data.</text>
</comment>